<dbReference type="InterPro" id="IPR036388">
    <property type="entry name" value="WH-like_DNA-bd_sf"/>
</dbReference>
<keyword evidence="1" id="KW-0238">DNA-binding</keyword>
<dbReference type="InterPro" id="IPR000835">
    <property type="entry name" value="HTH_MarR-typ"/>
</dbReference>
<evidence type="ECO:0000313" key="4">
    <source>
        <dbReference type="Proteomes" id="UP000450917"/>
    </source>
</evidence>
<dbReference type="GO" id="GO:0003677">
    <property type="term" value="F:DNA binding"/>
    <property type="evidence" value="ECO:0007669"/>
    <property type="project" value="UniProtKB-KW"/>
</dbReference>
<dbReference type="Proteomes" id="UP000450917">
    <property type="component" value="Unassembled WGS sequence"/>
</dbReference>
<dbReference type="InterPro" id="IPR036390">
    <property type="entry name" value="WH_DNA-bd_sf"/>
</dbReference>
<dbReference type="PANTHER" id="PTHR33164:SF67">
    <property type="entry name" value="TRANSCRIPTIONAL REGULATOR, MARR FAMILY"/>
    <property type="match status" value="1"/>
</dbReference>
<dbReference type="Pfam" id="PF01047">
    <property type="entry name" value="MarR"/>
    <property type="match status" value="1"/>
</dbReference>
<dbReference type="PRINTS" id="PR00598">
    <property type="entry name" value="HTHMARR"/>
</dbReference>
<dbReference type="PROSITE" id="PS50995">
    <property type="entry name" value="HTH_MARR_2"/>
    <property type="match status" value="1"/>
</dbReference>
<dbReference type="GO" id="GO:0003700">
    <property type="term" value="F:DNA-binding transcription factor activity"/>
    <property type="evidence" value="ECO:0007669"/>
    <property type="project" value="InterPro"/>
</dbReference>
<dbReference type="SUPFAM" id="SSF46785">
    <property type="entry name" value="Winged helix' DNA-binding domain"/>
    <property type="match status" value="1"/>
</dbReference>
<keyword evidence="4" id="KW-1185">Reference proteome</keyword>
<gene>
    <name evidence="3" type="ORF">GNP93_01330</name>
</gene>
<dbReference type="InterPro" id="IPR011991">
    <property type="entry name" value="ArsR-like_HTH"/>
</dbReference>
<dbReference type="SMART" id="SM00347">
    <property type="entry name" value="HTH_MARR"/>
    <property type="match status" value="1"/>
</dbReference>
<reference evidence="3 4" key="1">
    <citation type="submission" date="2019-11" db="EMBL/GenBank/DDBJ databases">
        <title>Draft genome sequences of five Paenibacillus species of dairy origin.</title>
        <authorList>
            <person name="Olajide A.M."/>
            <person name="Chen S."/>
            <person name="Lapointe G."/>
        </authorList>
    </citation>
    <scope>NUCLEOTIDE SEQUENCE [LARGE SCALE GENOMIC DNA]</scope>
    <source>
        <strain evidence="3 4">2CS3</strain>
    </source>
</reference>
<proteinExistence type="predicted"/>
<dbReference type="Gene3D" id="1.10.10.10">
    <property type="entry name" value="Winged helix-like DNA-binding domain superfamily/Winged helix DNA-binding domain"/>
    <property type="match status" value="1"/>
</dbReference>
<evidence type="ECO:0000259" key="2">
    <source>
        <dbReference type="PROSITE" id="PS50995"/>
    </source>
</evidence>
<sequence>MAEHHDHLLEELDYYFRKMVRKFVVERDKIAIEGLVSLPQILILRMLDQKGPQKAGELAEELDFTTGAITALCDKLVRAGLVERARTEIDRRIVIVRITEAGTTFLKRNEGIKGKFPGVLFDGFTEEEKKIQLEFCLRILANLPGISKAVKPFVQSRDE</sequence>
<dbReference type="CDD" id="cd00090">
    <property type="entry name" value="HTH_ARSR"/>
    <property type="match status" value="1"/>
</dbReference>
<accession>A0A7X2Z7W8</accession>
<dbReference type="PANTHER" id="PTHR33164">
    <property type="entry name" value="TRANSCRIPTIONAL REGULATOR, MARR FAMILY"/>
    <property type="match status" value="1"/>
</dbReference>
<evidence type="ECO:0000313" key="3">
    <source>
        <dbReference type="EMBL" id="MUG69308.1"/>
    </source>
</evidence>
<evidence type="ECO:0000256" key="1">
    <source>
        <dbReference type="ARBA" id="ARBA00023125"/>
    </source>
</evidence>
<comment type="caution">
    <text evidence="3">The sequence shown here is derived from an EMBL/GenBank/DDBJ whole genome shotgun (WGS) entry which is preliminary data.</text>
</comment>
<dbReference type="GO" id="GO:0006950">
    <property type="term" value="P:response to stress"/>
    <property type="evidence" value="ECO:0007669"/>
    <property type="project" value="TreeGrafter"/>
</dbReference>
<feature type="domain" description="HTH marR-type" evidence="2">
    <location>
        <begin position="5"/>
        <end position="141"/>
    </location>
</feature>
<name>A0A7X2Z7W8_9BACL</name>
<dbReference type="RefSeq" id="WP_054795636.1">
    <property type="nucleotide sequence ID" value="NZ_WNZX01000001.1"/>
</dbReference>
<organism evidence="3 4">
    <name type="scientific">Paenibacillus validus</name>
    <dbReference type="NCBI Taxonomy" id="44253"/>
    <lineage>
        <taxon>Bacteria</taxon>
        <taxon>Bacillati</taxon>
        <taxon>Bacillota</taxon>
        <taxon>Bacilli</taxon>
        <taxon>Bacillales</taxon>
        <taxon>Paenibacillaceae</taxon>
        <taxon>Paenibacillus</taxon>
    </lineage>
</organism>
<dbReference type="EMBL" id="WNZX01000001">
    <property type="protein sequence ID" value="MUG69308.1"/>
    <property type="molecule type" value="Genomic_DNA"/>
</dbReference>
<dbReference type="InterPro" id="IPR039422">
    <property type="entry name" value="MarR/SlyA-like"/>
</dbReference>
<protein>
    <submittedName>
        <fullName evidence="3">MarR family transcriptional regulator</fullName>
    </submittedName>
</protein>
<dbReference type="AlphaFoldDB" id="A0A7X2Z7W8"/>